<protein>
    <submittedName>
        <fullName evidence="1">Uncharacterized protein</fullName>
    </submittedName>
</protein>
<comment type="caution">
    <text evidence="1">The sequence shown here is derived from an EMBL/GenBank/DDBJ whole genome shotgun (WGS) entry which is preliminary data.</text>
</comment>
<keyword evidence="2" id="KW-1185">Reference proteome</keyword>
<accession>A0A4Y2HAW5</accession>
<sequence length="83" mass="9497">MSGHDMHQGPVRQTAGACITYRVAIFEIQQWKERPPPTQIAREDCLEILDWQNWEKTEPPLTLGISDEALKQMVVRGVPAKRV</sequence>
<dbReference type="AlphaFoldDB" id="A0A4Y2HAW5"/>
<dbReference type="EMBL" id="BGPR01001805">
    <property type="protein sequence ID" value="GBM62214.1"/>
    <property type="molecule type" value="Genomic_DNA"/>
</dbReference>
<gene>
    <name evidence="1" type="ORF">AVEN_267882_1</name>
</gene>
<dbReference type="Proteomes" id="UP000499080">
    <property type="component" value="Unassembled WGS sequence"/>
</dbReference>
<organism evidence="1 2">
    <name type="scientific">Araneus ventricosus</name>
    <name type="common">Orbweaver spider</name>
    <name type="synonym">Epeira ventricosa</name>
    <dbReference type="NCBI Taxonomy" id="182803"/>
    <lineage>
        <taxon>Eukaryota</taxon>
        <taxon>Metazoa</taxon>
        <taxon>Ecdysozoa</taxon>
        <taxon>Arthropoda</taxon>
        <taxon>Chelicerata</taxon>
        <taxon>Arachnida</taxon>
        <taxon>Araneae</taxon>
        <taxon>Araneomorphae</taxon>
        <taxon>Entelegynae</taxon>
        <taxon>Araneoidea</taxon>
        <taxon>Araneidae</taxon>
        <taxon>Araneus</taxon>
    </lineage>
</organism>
<evidence type="ECO:0000313" key="2">
    <source>
        <dbReference type="Proteomes" id="UP000499080"/>
    </source>
</evidence>
<name>A0A4Y2HAW5_ARAVE</name>
<reference evidence="1 2" key="1">
    <citation type="journal article" date="2019" name="Sci. Rep.">
        <title>Orb-weaving spider Araneus ventricosus genome elucidates the spidroin gene catalogue.</title>
        <authorList>
            <person name="Kono N."/>
            <person name="Nakamura H."/>
            <person name="Ohtoshi R."/>
            <person name="Moran D.A.P."/>
            <person name="Shinohara A."/>
            <person name="Yoshida Y."/>
            <person name="Fujiwara M."/>
            <person name="Mori M."/>
            <person name="Tomita M."/>
            <person name="Arakawa K."/>
        </authorList>
    </citation>
    <scope>NUCLEOTIDE SEQUENCE [LARGE SCALE GENOMIC DNA]</scope>
</reference>
<proteinExistence type="predicted"/>
<evidence type="ECO:0000313" key="1">
    <source>
        <dbReference type="EMBL" id="GBM62214.1"/>
    </source>
</evidence>